<proteinExistence type="predicted"/>
<keyword evidence="2" id="KW-1185">Reference proteome</keyword>
<organism evidence="1 2">
    <name type="scientific">Heliocybe sulcata</name>
    <dbReference type="NCBI Taxonomy" id="5364"/>
    <lineage>
        <taxon>Eukaryota</taxon>
        <taxon>Fungi</taxon>
        <taxon>Dikarya</taxon>
        <taxon>Basidiomycota</taxon>
        <taxon>Agaricomycotina</taxon>
        <taxon>Agaricomycetes</taxon>
        <taxon>Gloeophyllales</taxon>
        <taxon>Gloeophyllaceae</taxon>
        <taxon>Heliocybe</taxon>
    </lineage>
</organism>
<evidence type="ECO:0000313" key="2">
    <source>
        <dbReference type="Proteomes" id="UP000305948"/>
    </source>
</evidence>
<dbReference type="EMBL" id="ML213511">
    <property type="protein sequence ID" value="TFK51552.1"/>
    <property type="molecule type" value="Genomic_DNA"/>
</dbReference>
<protein>
    <submittedName>
        <fullName evidence="1">Uncharacterized protein</fullName>
    </submittedName>
</protein>
<gene>
    <name evidence="1" type="ORF">OE88DRAFT_1561468</name>
</gene>
<accession>A0A5C3N3B7</accession>
<dbReference type="AlphaFoldDB" id="A0A5C3N3B7"/>
<name>A0A5C3N3B7_9AGAM</name>
<evidence type="ECO:0000313" key="1">
    <source>
        <dbReference type="EMBL" id="TFK51552.1"/>
    </source>
</evidence>
<sequence length="163" mass="17928">MVGYTLSIVHLDIADARSASHMRHSRWSPLRIDIGAAIARKDAEEQQVVFIKVGQVSKQAHYLSVYAAPCMTESGNHVPQHLFPLVRQVHKRLGIGIGVRPRGTEQTRLLMRCTVLFSLHRFPVNAGGPAQHLIKACTPSLLSGSSLLVLPIIPHMTICQSVN</sequence>
<dbReference type="Proteomes" id="UP000305948">
    <property type="component" value="Unassembled WGS sequence"/>
</dbReference>
<reference evidence="1 2" key="1">
    <citation type="journal article" date="2019" name="Nat. Ecol. Evol.">
        <title>Megaphylogeny resolves global patterns of mushroom evolution.</title>
        <authorList>
            <person name="Varga T."/>
            <person name="Krizsan K."/>
            <person name="Foldi C."/>
            <person name="Dima B."/>
            <person name="Sanchez-Garcia M."/>
            <person name="Sanchez-Ramirez S."/>
            <person name="Szollosi G.J."/>
            <person name="Szarkandi J.G."/>
            <person name="Papp V."/>
            <person name="Albert L."/>
            <person name="Andreopoulos W."/>
            <person name="Angelini C."/>
            <person name="Antonin V."/>
            <person name="Barry K.W."/>
            <person name="Bougher N.L."/>
            <person name="Buchanan P."/>
            <person name="Buyck B."/>
            <person name="Bense V."/>
            <person name="Catcheside P."/>
            <person name="Chovatia M."/>
            <person name="Cooper J."/>
            <person name="Damon W."/>
            <person name="Desjardin D."/>
            <person name="Finy P."/>
            <person name="Geml J."/>
            <person name="Haridas S."/>
            <person name="Hughes K."/>
            <person name="Justo A."/>
            <person name="Karasinski D."/>
            <person name="Kautmanova I."/>
            <person name="Kiss B."/>
            <person name="Kocsube S."/>
            <person name="Kotiranta H."/>
            <person name="LaButti K.M."/>
            <person name="Lechner B.E."/>
            <person name="Liimatainen K."/>
            <person name="Lipzen A."/>
            <person name="Lukacs Z."/>
            <person name="Mihaltcheva S."/>
            <person name="Morgado L.N."/>
            <person name="Niskanen T."/>
            <person name="Noordeloos M.E."/>
            <person name="Ohm R.A."/>
            <person name="Ortiz-Santana B."/>
            <person name="Ovrebo C."/>
            <person name="Racz N."/>
            <person name="Riley R."/>
            <person name="Savchenko A."/>
            <person name="Shiryaev A."/>
            <person name="Soop K."/>
            <person name="Spirin V."/>
            <person name="Szebenyi C."/>
            <person name="Tomsovsky M."/>
            <person name="Tulloss R.E."/>
            <person name="Uehling J."/>
            <person name="Grigoriev I.V."/>
            <person name="Vagvolgyi C."/>
            <person name="Papp T."/>
            <person name="Martin F.M."/>
            <person name="Miettinen O."/>
            <person name="Hibbett D.S."/>
            <person name="Nagy L.G."/>
        </authorList>
    </citation>
    <scope>NUCLEOTIDE SEQUENCE [LARGE SCALE GENOMIC DNA]</scope>
    <source>
        <strain evidence="1 2">OMC1185</strain>
    </source>
</reference>